<keyword evidence="2" id="KW-1185">Reference proteome</keyword>
<sequence length="745" mass="78689">MNLSQLAVTLAFLGRSNCRAIVIQCVLAIALICSGVVTVNAQEITFPPNTPVCVMDLDGNGDVSAANELERCGEGQVFNSITGLPGPDRALRCPLGRTMCEEPELNTCPIDGTLCGDTDISCTRPLACVETTWSEDQGVGTIIYTPAEPERYLCEFDGVTYDNLADAIAACTETIVTPITGTVTYIPPGPTQYFCTYDGVTYDTFAAAEAACTVSETTPSPYNTIPGTSDSWYCAFNDQTYTSLSSAEAGCVEESVVQQPGAIITLPTIPETFFCQSNGVTYPSRASADAFCVVDVTVRTPQPLVFSEGMPESYFCPANGVTYATEAAAMAGCTETTVTNYAVNTIDGSTGGYFCDLDGILYDNEADALAACNTTDVTIINHTVTTIPATVESWYCQENDTHYSSEALAIGSCRIIVDIDGFDCPSTPGNDRYPTRAACEAACNQTQACQIEIGPMQCPLDGALPCINEADGSEVYYCSPNACGTYEDEGDYQPPSDSFTPNDGTIDPVDGCLDQIQIFNGKAESCRLPGVASAFQNCCNEADEDLLTDSQGSVSEAALWAGGVNALFDAGAAAYAAYTGLPAGTTVGAAAGQTASAFQSALLESLGSTTMIVAVGVAAVTAYLENACPPEGVVTAIKKKSNQCVLIGEKCTTRILGACLQKREIHCCFNSLMATLVQKGGRAQLGMNFGTVDNPNCRGFTPEEFQSIDFSKIDLSEYYAEIETRAQSDIQDEITTVINNARDGI</sequence>
<accession>A0AB36FMC1</accession>
<dbReference type="EMBL" id="MIPY01000058">
    <property type="protein sequence ID" value="OES24850.1"/>
    <property type="molecule type" value="Genomic_DNA"/>
</dbReference>
<dbReference type="Pfam" id="PF06986">
    <property type="entry name" value="F_T4SS_TraN"/>
    <property type="match status" value="1"/>
</dbReference>
<proteinExistence type="predicted"/>
<dbReference type="AlphaFoldDB" id="A0AB36FMC1"/>
<dbReference type="RefSeq" id="WP_069945355.1">
    <property type="nucleotide sequence ID" value="NZ_MIPW01000063.1"/>
</dbReference>
<evidence type="ECO:0000313" key="1">
    <source>
        <dbReference type="EMBL" id="OES24850.1"/>
    </source>
</evidence>
<dbReference type="InterPro" id="IPR014121">
    <property type="entry name" value="TraN_Ftype"/>
</dbReference>
<reference evidence="1 2" key="1">
    <citation type="submission" date="2016-09" db="EMBL/GenBank/DDBJ databases">
        <title>Draft Genome Sequence of four Alteromonas macleodii strains isolated from copper coupons and grown long-term at elevated copper levels.</title>
        <authorList>
            <person name="Cusick K."/>
            <person name="Dale J."/>
            <person name="Little B."/>
            <person name="Biffinger J."/>
        </authorList>
    </citation>
    <scope>NUCLEOTIDE SEQUENCE [LARGE SCALE GENOMIC DNA]</scope>
    <source>
        <strain evidence="1 2">KCP01</strain>
    </source>
</reference>
<name>A0AB36FMC1_ALTMA</name>
<gene>
    <name evidence="1" type="ORF">BFV95_4609</name>
</gene>
<comment type="caution">
    <text evidence="1">The sequence shown here is derived from an EMBL/GenBank/DDBJ whole genome shotgun (WGS) entry which is preliminary data.</text>
</comment>
<organism evidence="1 2">
    <name type="scientific">Alteromonas macleodii</name>
    <name type="common">Pseudoalteromonas macleodii</name>
    <dbReference type="NCBI Taxonomy" id="28108"/>
    <lineage>
        <taxon>Bacteria</taxon>
        <taxon>Pseudomonadati</taxon>
        <taxon>Pseudomonadota</taxon>
        <taxon>Gammaproteobacteria</taxon>
        <taxon>Alteromonadales</taxon>
        <taxon>Alteromonadaceae</taxon>
        <taxon>Alteromonas/Salinimonas group</taxon>
        <taxon>Alteromonas</taxon>
    </lineage>
</organism>
<dbReference type="Proteomes" id="UP000095392">
    <property type="component" value="Unassembled WGS sequence"/>
</dbReference>
<protein>
    <submittedName>
        <fullName evidence="1">Type-1V conjugative transfer system mating pair stabilization family protein</fullName>
    </submittedName>
</protein>
<evidence type="ECO:0000313" key="2">
    <source>
        <dbReference type="Proteomes" id="UP000095392"/>
    </source>
</evidence>